<evidence type="ECO:0000256" key="1">
    <source>
        <dbReference type="ARBA" id="ARBA00023015"/>
    </source>
</evidence>
<dbReference type="SUPFAM" id="SSF46689">
    <property type="entry name" value="Homeodomain-like"/>
    <property type="match status" value="1"/>
</dbReference>
<proteinExistence type="predicted"/>
<dbReference type="PANTHER" id="PTHR30055:SF234">
    <property type="entry name" value="HTH-TYPE TRANSCRIPTIONAL REGULATOR BETI"/>
    <property type="match status" value="1"/>
</dbReference>
<evidence type="ECO:0000259" key="5">
    <source>
        <dbReference type="Pfam" id="PF13305"/>
    </source>
</evidence>
<evidence type="ECO:0000256" key="3">
    <source>
        <dbReference type="ARBA" id="ARBA00023163"/>
    </source>
</evidence>
<dbReference type="InterPro" id="IPR036271">
    <property type="entry name" value="Tet_transcr_reg_TetR-rel_C_sf"/>
</dbReference>
<gene>
    <name evidence="6" type="ORF">GV832_11580</name>
</gene>
<dbReference type="Pfam" id="PF00440">
    <property type="entry name" value="TetR_N"/>
    <property type="match status" value="1"/>
</dbReference>
<evidence type="ECO:0000259" key="4">
    <source>
        <dbReference type="Pfam" id="PF00440"/>
    </source>
</evidence>
<evidence type="ECO:0000313" key="6">
    <source>
        <dbReference type="EMBL" id="NBZ88221.1"/>
    </source>
</evidence>
<dbReference type="InterPro" id="IPR009057">
    <property type="entry name" value="Homeodomain-like_sf"/>
</dbReference>
<organism evidence="6 7">
    <name type="scientific">Stagnihabitans tardus</name>
    <dbReference type="NCBI Taxonomy" id="2699202"/>
    <lineage>
        <taxon>Bacteria</taxon>
        <taxon>Pseudomonadati</taxon>
        <taxon>Pseudomonadota</taxon>
        <taxon>Alphaproteobacteria</taxon>
        <taxon>Rhodobacterales</taxon>
        <taxon>Paracoccaceae</taxon>
        <taxon>Stagnihabitans</taxon>
    </lineage>
</organism>
<dbReference type="Proteomes" id="UP001193501">
    <property type="component" value="Unassembled WGS sequence"/>
</dbReference>
<dbReference type="GO" id="GO:0000976">
    <property type="term" value="F:transcription cis-regulatory region binding"/>
    <property type="evidence" value="ECO:0007669"/>
    <property type="project" value="TreeGrafter"/>
</dbReference>
<dbReference type="InterPro" id="IPR025996">
    <property type="entry name" value="MT1864/Rv1816-like_C"/>
</dbReference>
<dbReference type="AlphaFoldDB" id="A0AAE5BUT1"/>
<dbReference type="Pfam" id="PF13305">
    <property type="entry name" value="TetR_C_33"/>
    <property type="match status" value="1"/>
</dbReference>
<dbReference type="RefSeq" id="WP_168775037.1">
    <property type="nucleotide sequence ID" value="NZ_JAABNR010000010.1"/>
</dbReference>
<dbReference type="SUPFAM" id="SSF48498">
    <property type="entry name" value="Tetracyclin repressor-like, C-terminal domain"/>
    <property type="match status" value="1"/>
</dbReference>
<dbReference type="InterPro" id="IPR050109">
    <property type="entry name" value="HTH-type_TetR-like_transc_reg"/>
</dbReference>
<keyword evidence="7" id="KW-1185">Reference proteome</keyword>
<dbReference type="EMBL" id="JAABNR010000010">
    <property type="protein sequence ID" value="NBZ88221.1"/>
    <property type="molecule type" value="Genomic_DNA"/>
</dbReference>
<keyword evidence="1" id="KW-0805">Transcription regulation</keyword>
<feature type="domain" description="HTH-type transcriptional regulator MT1864/Rv1816-like C-terminal" evidence="5">
    <location>
        <begin position="97"/>
        <end position="197"/>
    </location>
</feature>
<accession>A0AAE5BUT1</accession>
<dbReference type="GO" id="GO:0003700">
    <property type="term" value="F:DNA-binding transcription factor activity"/>
    <property type="evidence" value="ECO:0007669"/>
    <property type="project" value="TreeGrafter"/>
</dbReference>
<reference evidence="6" key="1">
    <citation type="submission" date="2020-01" db="EMBL/GenBank/DDBJ databases">
        <authorList>
            <person name="Chen W.-M."/>
        </authorList>
    </citation>
    <scope>NUCLEOTIDE SEQUENCE</scope>
    <source>
        <strain evidence="6">CYK-10</strain>
    </source>
</reference>
<dbReference type="InterPro" id="IPR001647">
    <property type="entry name" value="HTH_TetR"/>
</dbReference>
<keyword evidence="3" id="KW-0804">Transcription</keyword>
<dbReference type="PANTHER" id="PTHR30055">
    <property type="entry name" value="HTH-TYPE TRANSCRIPTIONAL REGULATOR RUTR"/>
    <property type="match status" value="1"/>
</dbReference>
<protein>
    <submittedName>
        <fullName evidence="6">TetR family transcriptional regulator</fullName>
    </submittedName>
</protein>
<evidence type="ECO:0000256" key="2">
    <source>
        <dbReference type="ARBA" id="ARBA00023125"/>
    </source>
</evidence>
<keyword evidence="2" id="KW-0238">DNA-binding</keyword>
<dbReference type="Gene3D" id="1.10.357.10">
    <property type="entry name" value="Tetracycline Repressor, domain 2"/>
    <property type="match status" value="1"/>
</dbReference>
<name>A0AAE5BUT1_9RHOB</name>
<comment type="caution">
    <text evidence="6">The sequence shown here is derived from an EMBL/GenBank/DDBJ whole genome shotgun (WGS) entry which is preliminary data.</text>
</comment>
<feature type="domain" description="HTH tetR-type" evidence="4">
    <location>
        <begin position="22"/>
        <end position="66"/>
    </location>
</feature>
<evidence type="ECO:0000313" key="7">
    <source>
        <dbReference type="Proteomes" id="UP001193501"/>
    </source>
</evidence>
<sequence length="203" mass="22222">MSKVEAPSKVEGRRAELRETLVALAEAQIVQGGMSSVKARDLAGKAGCAVGAIYNVFPDMTALIMAVNLRTFLRIGVEVAGAVVGHEALAPERRLVLLARAYLRFADQNHHLWKALFDLEMPRDSDVPPAYNQALEELFDHIARPVSELFQELDPDGVQLMARTLFSSVHGIVSLGLQNRLSGVPLERVEAMIEALLLRVAKT</sequence>